<evidence type="ECO:0008006" key="3">
    <source>
        <dbReference type="Google" id="ProtNLM"/>
    </source>
</evidence>
<reference evidence="1" key="1">
    <citation type="submission" date="2022-08" db="EMBL/GenBank/DDBJ databases">
        <authorList>
            <person name="Gutierrez-Valencia J."/>
        </authorList>
    </citation>
    <scope>NUCLEOTIDE SEQUENCE</scope>
</reference>
<evidence type="ECO:0000313" key="2">
    <source>
        <dbReference type="Proteomes" id="UP001154282"/>
    </source>
</evidence>
<dbReference type="PANTHER" id="PTHR33156">
    <property type="entry name" value="OS02G0230000 PROTEIN"/>
    <property type="match status" value="1"/>
</dbReference>
<keyword evidence="2" id="KW-1185">Reference proteome</keyword>
<proteinExistence type="predicted"/>
<name>A0AAV0JDT4_9ROSI</name>
<dbReference type="InterPro" id="IPR043459">
    <property type="entry name" value="NFD6/NOXY2-like"/>
</dbReference>
<comment type="caution">
    <text evidence="1">The sequence shown here is derived from an EMBL/GenBank/DDBJ whole genome shotgun (WGS) entry which is preliminary data.</text>
</comment>
<dbReference type="AlphaFoldDB" id="A0AAV0JDT4"/>
<dbReference type="GO" id="GO:0005739">
    <property type="term" value="C:mitochondrion"/>
    <property type="evidence" value="ECO:0007669"/>
    <property type="project" value="TreeGrafter"/>
</dbReference>
<organism evidence="1 2">
    <name type="scientific">Linum tenue</name>
    <dbReference type="NCBI Taxonomy" id="586396"/>
    <lineage>
        <taxon>Eukaryota</taxon>
        <taxon>Viridiplantae</taxon>
        <taxon>Streptophyta</taxon>
        <taxon>Embryophyta</taxon>
        <taxon>Tracheophyta</taxon>
        <taxon>Spermatophyta</taxon>
        <taxon>Magnoliopsida</taxon>
        <taxon>eudicotyledons</taxon>
        <taxon>Gunneridae</taxon>
        <taxon>Pentapetalae</taxon>
        <taxon>rosids</taxon>
        <taxon>fabids</taxon>
        <taxon>Malpighiales</taxon>
        <taxon>Linaceae</taxon>
        <taxon>Linum</taxon>
    </lineage>
</organism>
<evidence type="ECO:0000313" key="1">
    <source>
        <dbReference type="EMBL" id="CAI0408042.1"/>
    </source>
</evidence>
<dbReference type="EMBL" id="CAMGYJ010000004">
    <property type="protein sequence ID" value="CAI0408042.1"/>
    <property type="molecule type" value="Genomic_DNA"/>
</dbReference>
<sequence>MSATAAARSVLRFSSVRPATARRLPSKTRPAFFAVPTARRIPPPSLRISRSMSCLVDTLLPYHSANASALINSKLSVSCCAYVWNLDDG</sequence>
<dbReference type="Proteomes" id="UP001154282">
    <property type="component" value="Unassembled WGS sequence"/>
</dbReference>
<gene>
    <name evidence="1" type="ORF">LITE_LOCUS13802</name>
</gene>
<protein>
    <recommendedName>
        <fullName evidence="3">Protein NUCLEAR FUSION DEFECTIVE 6, chloroplastic/mitochondrial-like</fullName>
    </recommendedName>
</protein>
<dbReference type="PANTHER" id="PTHR33156:SF59">
    <property type="entry name" value="PROTEIN NUCLEAR FUSION DEFECTIVE 6, CHLOROPLASTIC_MITOCHONDRIAL-LIKE"/>
    <property type="match status" value="1"/>
</dbReference>
<accession>A0AAV0JDT4</accession>